<evidence type="ECO:0000256" key="1">
    <source>
        <dbReference type="ARBA" id="ARBA00022448"/>
    </source>
</evidence>
<dbReference type="InterPro" id="IPR003810">
    <property type="entry name" value="Mntp/YtaF"/>
</dbReference>
<evidence type="ECO:0000256" key="6">
    <source>
        <dbReference type="ARBA" id="ARBA00023136"/>
    </source>
</evidence>
<evidence type="ECO:0000256" key="5">
    <source>
        <dbReference type="ARBA" id="ARBA00023065"/>
    </source>
</evidence>
<sequence length="187" mass="20768">MDIFSLIFLSIALAMDAFAVSLCKGFSVKKLNIKHYLLVGVYFGGFQALMPLLGYIIGIEFEPFVREIDHWIAFILLAFIGIKMIKESFENKSCENIANEFNFKTMLSLAIATSIDAFAIGVSFAFLQVNLLLALFLIGFITFILCIFALKIGNQFGVYLSSKAELLGGGVLILLGVKILIQHLFFD</sequence>
<dbReference type="InterPro" id="IPR022929">
    <property type="entry name" value="Put_MntP"/>
</dbReference>
<comment type="caution">
    <text evidence="9">The sequence shown here is derived from an EMBL/GenBank/DDBJ whole genome shotgun (WGS) entry which is preliminary data.</text>
</comment>
<evidence type="ECO:0000313" key="9">
    <source>
        <dbReference type="EMBL" id="TBR81240.1"/>
    </source>
</evidence>
<evidence type="ECO:0000256" key="8">
    <source>
        <dbReference type="HAMAP-Rule" id="MF_01521"/>
    </source>
</evidence>
<name>A0A4Q9JUA1_9BACT</name>
<keyword evidence="3 8" id="KW-0812">Transmembrane</keyword>
<keyword evidence="2 8" id="KW-1003">Cell membrane</keyword>
<feature type="transmembrane region" description="Helical" evidence="8">
    <location>
        <begin position="68"/>
        <end position="85"/>
    </location>
</feature>
<dbReference type="Pfam" id="PF02659">
    <property type="entry name" value="Mntp"/>
    <property type="match status" value="1"/>
</dbReference>
<dbReference type="HAMAP" id="MF_01521">
    <property type="entry name" value="MntP_pump"/>
    <property type="match status" value="1"/>
</dbReference>
<evidence type="ECO:0000256" key="2">
    <source>
        <dbReference type="ARBA" id="ARBA00022475"/>
    </source>
</evidence>
<keyword evidence="7 8" id="KW-0464">Manganese</keyword>
<comment type="subcellular location">
    <subcellularLocation>
        <location evidence="8">Cell membrane</location>
        <topology evidence="8">Multi-pass membrane protein</topology>
    </subcellularLocation>
</comment>
<reference evidence="9 10" key="1">
    <citation type="submission" date="2018-07" db="EMBL/GenBank/DDBJ databases">
        <title>Campylobacter zealandensis sp. nov., isolated from birds and water in New Zealand.</title>
        <authorList>
            <person name="Wilkinson D.A."/>
            <person name="Biggs P.J."/>
            <person name="French N.P."/>
            <person name="Midwinter A.C."/>
        </authorList>
    </citation>
    <scope>NUCLEOTIDE SEQUENCE [LARGE SCALE GENOMIC DNA]</scope>
    <source>
        <strain evidence="9 10">B423b</strain>
    </source>
</reference>
<evidence type="ECO:0000256" key="7">
    <source>
        <dbReference type="ARBA" id="ARBA00023211"/>
    </source>
</evidence>
<keyword evidence="4 8" id="KW-1133">Transmembrane helix</keyword>
<feature type="transmembrane region" description="Helical" evidence="8">
    <location>
        <begin position="164"/>
        <end position="185"/>
    </location>
</feature>
<dbReference type="AlphaFoldDB" id="A0A4Q9JUA1"/>
<feature type="transmembrane region" description="Helical" evidence="8">
    <location>
        <begin position="132"/>
        <end position="152"/>
    </location>
</feature>
<organism evidence="9 10">
    <name type="scientific">Campylobacter novaezeelandiae</name>
    <dbReference type="NCBI Taxonomy" id="2267891"/>
    <lineage>
        <taxon>Bacteria</taxon>
        <taxon>Pseudomonadati</taxon>
        <taxon>Campylobacterota</taxon>
        <taxon>Epsilonproteobacteria</taxon>
        <taxon>Campylobacterales</taxon>
        <taxon>Campylobacteraceae</taxon>
        <taxon>Campylobacter</taxon>
    </lineage>
</organism>
<proteinExistence type="inferred from homology"/>
<protein>
    <recommendedName>
        <fullName evidence="8">Putative manganese efflux pump MntP</fullName>
    </recommendedName>
</protein>
<keyword evidence="6 8" id="KW-0472">Membrane</keyword>
<comment type="similarity">
    <text evidence="8">Belongs to the MntP (TC 9.B.29) family.</text>
</comment>
<accession>A0A4Q9JUA1</accession>
<dbReference type="GO" id="GO:0005384">
    <property type="term" value="F:manganese ion transmembrane transporter activity"/>
    <property type="evidence" value="ECO:0007669"/>
    <property type="project" value="UniProtKB-UniRule"/>
</dbReference>
<gene>
    <name evidence="8" type="primary">mntP</name>
    <name evidence="9" type="ORF">DU473_03900</name>
</gene>
<dbReference type="Proteomes" id="UP000292583">
    <property type="component" value="Unassembled WGS sequence"/>
</dbReference>
<comment type="function">
    <text evidence="8">Probably functions as a manganese efflux pump.</text>
</comment>
<evidence type="ECO:0000313" key="10">
    <source>
        <dbReference type="Proteomes" id="UP000292583"/>
    </source>
</evidence>
<keyword evidence="10" id="KW-1185">Reference proteome</keyword>
<dbReference type="PANTHER" id="PTHR35529:SF1">
    <property type="entry name" value="MANGANESE EFFLUX PUMP MNTP-RELATED"/>
    <property type="match status" value="1"/>
</dbReference>
<keyword evidence="1 8" id="KW-0813">Transport</keyword>
<dbReference type="RefSeq" id="WP_131162995.1">
    <property type="nucleotide sequence ID" value="NZ_CP076657.1"/>
</dbReference>
<keyword evidence="5 8" id="KW-0406">Ion transport</keyword>
<dbReference type="OrthoDB" id="9811590at2"/>
<dbReference type="PANTHER" id="PTHR35529">
    <property type="entry name" value="MANGANESE EFFLUX PUMP MNTP-RELATED"/>
    <property type="match status" value="1"/>
</dbReference>
<dbReference type="GO" id="GO:0005886">
    <property type="term" value="C:plasma membrane"/>
    <property type="evidence" value="ECO:0007669"/>
    <property type="project" value="UniProtKB-SubCell"/>
</dbReference>
<evidence type="ECO:0000256" key="3">
    <source>
        <dbReference type="ARBA" id="ARBA00022692"/>
    </source>
</evidence>
<feature type="transmembrane region" description="Helical" evidence="8">
    <location>
        <begin position="35"/>
        <end position="56"/>
    </location>
</feature>
<evidence type="ECO:0000256" key="4">
    <source>
        <dbReference type="ARBA" id="ARBA00022989"/>
    </source>
</evidence>
<feature type="transmembrane region" description="Helical" evidence="8">
    <location>
        <begin position="106"/>
        <end position="126"/>
    </location>
</feature>
<feature type="transmembrane region" description="Helical" evidence="8">
    <location>
        <begin position="6"/>
        <end position="23"/>
    </location>
</feature>
<dbReference type="EMBL" id="QPGR01000006">
    <property type="protein sequence ID" value="TBR81240.1"/>
    <property type="molecule type" value="Genomic_DNA"/>
</dbReference>